<evidence type="ECO:0000313" key="2">
    <source>
        <dbReference type="EMBL" id="RPA71991.1"/>
    </source>
</evidence>
<evidence type="ECO:0000256" key="1">
    <source>
        <dbReference type="SAM" id="SignalP"/>
    </source>
</evidence>
<dbReference type="AlphaFoldDB" id="A0A3N4HID4"/>
<proteinExistence type="predicted"/>
<gene>
    <name evidence="2" type="ORF">BJ508DRAFT_335497</name>
</gene>
<protein>
    <submittedName>
        <fullName evidence="2">Uncharacterized protein</fullName>
    </submittedName>
</protein>
<name>A0A3N4HID4_ASCIM</name>
<accession>A0A3N4HID4</accession>
<reference evidence="2 3" key="1">
    <citation type="journal article" date="2018" name="Nat. Ecol. Evol.">
        <title>Pezizomycetes genomes reveal the molecular basis of ectomycorrhizal truffle lifestyle.</title>
        <authorList>
            <person name="Murat C."/>
            <person name="Payen T."/>
            <person name="Noel B."/>
            <person name="Kuo A."/>
            <person name="Morin E."/>
            <person name="Chen J."/>
            <person name="Kohler A."/>
            <person name="Krizsan K."/>
            <person name="Balestrini R."/>
            <person name="Da Silva C."/>
            <person name="Montanini B."/>
            <person name="Hainaut M."/>
            <person name="Levati E."/>
            <person name="Barry K.W."/>
            <person name="Belfiori B."/>
            <person name="Cichocki N."/>
            <person name="Clum A."/>
            <person name="Dockter R.B."/>
            <person name="Fauchery L."/>
            <person name="Guy J."/>
            <person name="Iotti M."/>
            <person name="Le Tacon F."/>
            <person name="Lindquist E.A."/>
            <person name="Lipzen A."/>
            <person name="Malagnac F."/>
            <person name="Mello A."/>
            <person name="Molinier V."/>
            <person name="Miyauchi S."/>
            <person name="Poulain J."/>
            <person name="Riccioni C."/>
            <person name="Rubini A."/>
            <person name="Sitrit Y."/>
            <person name="Splivallo R."/>
            <person name="Traeger S."/>
            <person name="Wang M."/>
            <person name="Zifcakova L."/>
            <person name="Wipf D."/>
            <person name="Zambonelli A."/>
            <person name="Paolocci F."/>
            <person name="Nowrousian M."/>
            <person name="Ottonello S."/>
            <person name="Baldrian P."/>
            <person name="Spatafora J.W."/>
            <person name="Henrissat B."/>
            <person name="Nagy L.G."/>
            <person name="Aury J.M."/>
            <person name="Wincker P."/>
            <person name="Grigoriev I.V."/>
            <person name="Bonfante P."/>
            <person name="Martin F.M."/>
        </authorList>
    </citation>
    <scope>NUCLEOTIDE SEQUENCE [LARGE SCALE GENOMIC DNA]</scope>
    <source>
        <strain evidence="2 3">RN42</strain>
    </source>
</reference>
<keyword evidence="1" id="KW-0732">Signal</keyword>
<dbReference type="Proteomes" id="UP000275078">
    <property type="component" value="Unassembled WGS sequence"/>
</dbReference>
<evidence type="ECO:0000313" key="3">
    <source>
        <dbReference type="Proteomes" id="UP000275078"/>
    </source>
</evidence>
<feature type="signal peptide" evidence="1">
    <location>
        <begin position="1"/>
        <end position="22"/>
    </location>
</feature>
<feature type="chain" id="PRO_5018036860" evidence="1">
    <location>
        <begin position="23"/>
        <end position="195"/>
    </location>
</feature>
<organism evidence="2 3">
    <name type="scientific">Ascobolus immersus RN42</name>
    <dbReference type="NCBI Taxonomy" id="1160509"/>
    <lineage>
        <taxon>Eukaryota</taxon>
        <taxon>Fungi</taxon>
        <taxon>Dikarya</taxon>
        <taxon>Ascomycota</taxon>
        <taxon>Pezizomycotina</taxon>
        <taxon>Pezizomycetes</taxon>
        <taxon>Pezizales</taxon>
        <taxon>Ascobolaceae</taxon>
        <taxon>Ascobolus</taxon>
    </lineage>
</organism>
<sequence length="195" mass="21448">MKISSLPAFFIAISASLCTVTGQGIVVPEDLPDGVYTASLLPNDELSSSTGSTLLKPIDQLSPEGKVSRRERYPLNRRQFNIHHETGCHTSPVRFVDGATFQGLRQAVNHDWSTARYTQPNYALYIKHGDAVAYMCCYDANPCPALASEYANAVRAMDTYCPINSAAFVHIPAWGKAYGREKTGYTICAAQIYPY</sequence>
<dbReference type="EMBL" id="ML119887">
    <property type="protein sequence ID" value="RPA71991.1"/>
    <property type="molecule type" value="Genomic_DNA"/>
</dbReference>
<keyword evidence="3" id="KW-1185">Reference proteome</keyword>